<evidence type="ECO:0000313" key="3">
    <source>
        <dbReference type="Proteomes" id="UP000641386"/>
    </source>
</evidence>
<evidence type="ECO:0000256" key="1">
    <source>
        <dbReference type="SAM" id="SignalP"/>
    </source>
</evidence>
<feature type="chain" id="PRO_5037196995" description="Ricin B lectin domain-containing protein" evidence="1">
    <location>
        <begin position="32"/>
        <end position="168"/>
    </location>
</feature>
<dbReference type="Proteomes" id="UP000641386">
    <property type="component" value="Unassembled WGS sequence"/>
</dbReference>
<organism evidence="2 3">
    <name type="scientific">Streptomyces spiralis</name>
    <dbReference type="NCBI Taxonomy" id="66376"/>
    <lineage>
        <taxon>Bacteria</taxon>
        <taxon>Bacillati</taxon>
        <taxon>Actinomycetota</taxon>
        <taxon>Actinomycetes</taxon>
        <taxon>Kitasatosporales</taxon>
        <taxon>Streptomycetaceae</taxon>
        <taxon>Streptomyces</taxon>
    </lineage>
</organism>
<accession>A0A919AK27</accession>
<keyword evidence="1" id="KW-0732">Signal</keyword>
<reference evidence="2" key="1">
    <citation type="journal article" date="2014" name="Int. J. Syst. Evol. Microbiol.">
        <title>Complete genome sequence of Corynebacterium casei LMG S-19264T (=DSM 44701T), isolated from a smear-ripened cheese.</title>
        <authorList>
            <consortium name="US DOE Joint Genome Institute (JGI-PGF)"/>
            <person name="Walter F."/>
            <person name="Albersmeier A."/>
            <person name="Kalinowski J."/>
            <person name="Ruckert C."/>
        </authorList>
    </citation>
    <scope>NUCLEOTIDE SEQUENCE</scope>
    <source>
        <strain evidence="2">JCM 3302</strain>
    </source>
</reference>
<sequence length="168" mass="18411">MKSSRTLRLTLPTALAALVLAVAGAMSTASATTYWTFMNDYEGNCLVSSTVSDKVWSDSCNDSLDTRNWYYGAESVTNVDGQVFRRLVSRANGDCLTTDNKTNANAVWMSPCGSAGGQFWSNDYHVLENFNGNLLRTSANGDAVYTTSQYVADPDIEPARYTWWGSHS</sequence>
<dbReference type="AlphaFoldDB" id="A0A919AK27"/>
<evidence type="ECO:0008006" key="4">
    <source>
        <dbReference type="Google" id="ProtNLM"/>
    </source>
</evidence>
<dbReference type="SUPFAM" id="SSF50370">
    <property type="entry name" value="Ricin B-like lectins"/>
    <property type="match status" value="1"/>
</dbReference>
<keyword evidence="3" id="KW-1185">Reference proteome</keyword>
<name>A0A919AK27_9ACTN</name>
<dbReference type="PROSITE" id="PS50231">
    <property type="entry name" value="RICIN_B_LECTIN"/>
    <property type="match status" value="1"/>
</dbReference>
<dbReference type="RefSeq" id="WP_159006908.1">
    <property type="nucleotide sequence ID" value="NZ_BNBC01000064.1"/>
</dbReference>
<gene>
    <name evidence="2" type="ORF">GCM10014715_80890</name>
</gene>
<proteinExistence type="predicted"/>
<comment type="caution">
    <text evidence="2">The sequence shown here is derived from an EMBL/GenBank/DDBJ whole genome shotgun (WGS) entry which is preliminary data.</text>
</comment>
<dbReference type="EMBL" id="BNBC01000064">
    <property type="protein sequence ID" value="GHF13173.1"/>
    <property type="molecule type" value="Genomic_DNA"/>
</dbReference>
<protein>
    <recommendedName>
        <fullName evidence="4">Ricin B lectin domain-containing protein</fullName>
    </recommendedName>
</protein>
<reference evidence="2" key="2">
    <citation type="submission" date="2020-09" db="EMBL/GenBank/DDBJ databases">
        <authorList>
            <person name="Sun Q."/>
            <person name="Ohkuma M."/>
        </authorList>
    </citation>
    <scope>NUCLEOTIDE SEQUENCE</scope>
    <source>
        <strain evidence="2">JCM 3302</strain>
    </source>
</reference>
<dbReference type="InterPro" id="IPR035992">
    <property type="entry name" value="Ricin_B-like_lectins"/>
</dbReference>
<feature type="signal peptide" evidence="1">
    <location>
        <begin position="1"/>
        <end position="31"/>
    </location>
</feature>
<evidence type="ECO:0000313" key="2">
    <source>
        <dbReference type="EMBL" id="GHF13173.1"/>
    </source>
</evidence>
<dbReference type="Gene3D" id="2.80.10.50">
    <property type="match status" value="1"/>
</dbReference>